<comment type="caution">
    <text evidence="2">The sequence shown here is derived from an EMBL/GenBank/DDBJ whole genome shotgun (WGS) entry which is preliminary data.</text>
</comment>
<proteinExistence type="predicted"/>
<reference evidence="2 3" key="1">
    <citation type="submission" date="2019-05" db="EMBL/GenBank/DDBJ databases">
        <title>Another draft genome of Portunus trituberculatus and its Hox gene families provides insights of decapod evolution.</title>
        <authorList>
            <person name="Jeong J.-H."/>
            <person name="Song I."/>
            <person name="Kim S."/>
            <person name="Choi T."/>
            <person name="Kim D."/>
            <person name="Ryu S."/>
            <person name="Kim W."/>
        </authorList>
    </citation>
    <scope>NUCLEOTIDE SEQUENCE [LARGE SCALE GENOMIC DNA]</scope>
    <source>
        <tissue evidence="2">Muscle</tissue>
    </source>
</reference>
<evidence type="ECO:0000256" key="1">
    <source>
        <dbReference type="SAM" id="MobiDB-lite"/>
    </source>
</evidence>
<feature type="region of interest" description="Disordered" evidence="1">
    <location>
        <begin position="33"/>
        <end position="66"/>
    </location>
</feature>
<gene>
    <name evidence="2" type="ORF">E2C01_062731</name>
</gene>
<dbReference type="AlphaFoldDB" id="A0A5B7HFH9"/>
<evidence type="ECO:0000313" key="2">
    <source>
        <dbReference type="EMBL" id="MPC68529.1"/>
    </source>
</evidence>
<dbReference type="Proteomes" id="UP000324222">
    <property type="component" value="Unassembled WGS sequence"/>
</dbReference>
<evidence type="ECO:0000313" key="3">
    <source>
        <dbReference type="Proteomes" id="UP000324222"/>
    </source>
</evidence>
<sequence>MVQNGLKNNIATLTPLSSIQVWHIGTLAPDSTMAPTLSPFAVSSPPPIHALPRQHPFSPPQSPNSH</sequence>
<organism evidence="2 3">
    <name type="scientific">Portunus trituberculatus</name>
    <name type="common">Swimming crab</name>
    <name type="synonym">Neptunus trituberculatus</name>
    <dbReference type="NCBI Taxonomy" id="210409"/>
    <lineage>
        <taxon>Eukaryota</taxon>
        <taxon>Metazoa</taxon>
        <taxon>Ecdysozoa</taxon>
        <taxon>Arthropoda</taxon>
        <taxon>Crustacea</taxon>
        <taxon>Multicrustacea</taxon>
        <taxon>Malacostraca</taxon>
        <taxon>Eumalacostraca</taxon>
        <taxon>Eucarida</taxon>
        <taxon>Decapoda</taxon>
        <taxon>Pleocyemata</taxon>
        <taxon>Brachyura</taxon>
        <taxon>Eubrachyura</taxon>
        <taxon>Portunoidea</taxon>
        <taxon>Portunidae</taxon>
        <taxon>Portuninae</taxon>
        <taxon>Portunus</taxon>
    </lineage>
</organism>
<feature type="compositionally biased region" description="Pro residues" evidence="1">
    <location>
        <begin position="57"/>
        <end position="66"/>
    </location>
</feature>
<keyword evidence="3" id="KW-1185">Reference proteome</keyword>
<protein>
    <submittedName>
        <fullName evidence="2">Uncharacterized protein</fullName>
    </submittedName>
</protein>
<name>A0A5B7HFH9_PORTR</name>
<accession>A0A5B7HFH9</accession>
<dbReference type="EMBL" id="VSRR010027988">
    <property type="protein sequence ID" value="MPC68529.1"/>
    <property type="molecule type" value="Genomic_DNA"/>
</dbReference>